<dbReference type="InParanoid" id="A0A165G3R2"/>
<evidence type="ECO:0008006" key="3">
    <source>
        <dbReference type="Google" id="ProtNLM"/>
    </source>
</evidence>
<keyword evidence="2" id="KW-1185">Reference proteome</keyword>
<dbReference type="EMBL" id="KV423962">
    <property type="protein sequence ID" value="KZT57563.1"/>
    <property type="molecule type" value="Genomic_DNA"/>
</dbReference>
<proteinExistence type="predicted"/>
<dbReference type="AlphaFoldDB" id="A0A165G3R2"/>
<organism evidence="1 2">
    <name type="scientific">Calocera cornea HHB12733</name>
    <dbReference type="NCBI Taxonomy" id="1353952"/>
    <lineage>
        <taxon>Eukaryota</taxon>
        <taxon>Fungi</taxon>
        <taxon>Dikarya</taxon>
        <taxon>Basidiomycota</taxon>
        <taxon>Agaricomycotina</taxon>
        <taxon>Dacrymycetes</taxon>
        <taxon>Dacrymycetales</taxon>
        <taxon>Dacrymycetaceae</taxon>
        <taxon>Calocera</taxon>
    </lineage>
</organism>
<evidence type="ECO:0000313" key="2">
    <source>
        <dbReference type="Proteomes" id="UP000076842"/>
    </source>
</evidence>
<sequence>MVIVQMKELYYSSDCQSQLSRYLRAARDDQFEPFVLRGVPFSADVFAPTPESPFARATLLVHTSSTTSNGTPTVTTTEMSGLEFTNTCRPVSAGHSGPVLSWRDAPVPPEWLASIRSFTAIPLLDQIFPGGEDDFLSSLPHVGHALLGSPRSRLKLDAVQTWDTVFGYGGAEGTLTPMHQESLATESVWCCPYAADTNTFVEVHVSSTVDAVNLHEELCWAKGTSPGSAHSARKPLYTNSRYISSGVLEKLSSKVYVVQQRAGDVVFQPSSAWSQQLTTTLIRKRGEASWPALPVEERTVLINTVSTVAELFLRILVAEWLPGHSYVLDEVQEVYGEGEGEDEVVLVKADEDTLCPPERLAEDYDDAAKYLHSISHDDAPEIVRLRFPPVVDDWAVPPSGQYCLVNASSLRLLGTLWRRAQCPTDPTIFYANNTPLPREAGLQKRYTPPDHTVFPDSPPLFQQGEWQRRAYVLFRYDDERGSVVPGLELGLFDVSDNSLR</sequence>
<name>A0A165G3R2_9BASI</name>
<accession>A0A165G3R2</accession>
<dbReference type="Proteomes" id="UP000076842">
    <property type="component" value="Unassembled WGS sequence"/>
</dbReference>
<gene>
    <name evidence="1" type="ORF">CALCODRAFT_508762</name>
</gene>
<protein>
    <recommendedName>
        <fullName evidence="3">JmjC domain-containing protein</fullName>
    </recommendedName>
</protein>
<evidence type="ECO:0000313" key="1">
    <source>
        <dbReference type="EMBL" id="KZT57563.1"/>
    </source>
</evidence>
<reference evidence="1 2" key="1">
    <citation type="journal article" date="2016" name="Mol. Biol. Evol.">
        <title>Comparative Genomics of Early-Diverging Mushroom-Forming Fungi Provides Insights into the Origins of Lignocellulose Decay Capabilities.</title>
        <authorList>
            <person name="Nagy L.G."/>
            <person name="Riley R."/>
            <person name="Tritt A."/>
            <person name="Adam C."/>
            <person name="Daum C."/>
            <person name="Floudas D."/>
            <person name="Sun H."/>
            <person name="Yadav J.S."/>
            <person name="Pangilinan J."/>
            <person name="Larsson K.H."/>
            <person name="Matsuura K."/>
            <person name="Barry K."/>
            <person name="Labutti K."/>
            <person name="Kuo R."/>
            <person name="Ohm R.A."/>
            <person name="Bhattacharya S.S."/>
            <person name="Shirouzu T."/>
            <person name="Yoshinaga Y."/>
            <person name="Martin F.M."/>
            <person name="Grigoriev I.V."/>
            <person name="Hibbett D.S."/>
        </authorList>
    </citation>
    <scope>NUCLEOTIDE SEQUENCE [LARGE SCALE GENOMIC DNA]</scope>
    <source>
        <strain evidence="1 2">HHB12733</strain>
    </source>
</reference>